<organism evidence="1 2">
    <name type="scientific">Mucilaginibacter hurinus</name>
    <dbReference type="NCBI Taxonomy" id="2201324"/>
    <lineage>
        <taxon>Bacteria</taxon>
        <taxon>Pseudomonadati</taxon>
        <taxon>Bacteroidota</taxon>
        <taxon>Sphingobacteriia</taxon>
        <taxon>Sphingobacteriales</taxon>
        <taxon>Sphingobacteriaceae</taxon>
        <taxon>Mucilaginibacter</taxon>
    </lineage>
</organism>
<dbReference type="AlphaFoldDB" id="A0A367GKF7"/>
<gene>
    <name evidence="1" type="ORF">DJ568_15530</name>
</gene>
<dbReference type="OrthoDB" id="795520at2"/>
<evidence type="ECO:0000313" key="1">
    <source>
        <dbReference type="EMBL" id="RCH53949.1"/>
    </source>
</evidence>
<accession>A0A367GKF7</accession>
<proteinExistence type="predicted"/>
<dbReference type="RefSeq" id="WP_114006212.1">
    <property type="nucleotide sequence ID" value="NZ_QGDC01000009.1"/>
</dbReference>
<dbReference type="InterPro" id="IPR046558">
    <property type="entry name" value="DUF6712"/>
</dbReference>
<comment type="caution">
    <text evidence="1">The sequence shown here is derived from an EMBL/GenBank/DDBJ whole genome shotgun (WGS) entry which is preliminary data.</text>
</comment>
<protein>
    <submittedName>
        <fullName evidence="1">Uncharacterized protein</fullName>
    </submittedName>
</protein>
<name>A0A367GKF7_9SPHI</name>
<sequence length="183" mass="20848">MEALITINDIKAIRQIAQAINNPARIEPLIQEAQQSEVKRLLGPELLYDLLKNSGDAKYQDLLNGKQYTNKRGHDVRLEGLKVVIAYFTYARFILSDNLKHTDAGFVVKQTQFSEAASQQHIMAKYQDARSMALAYWADCEEFLNDKKINYPLWTYCGNKSGDVTSSAKISAVSNRNNDWRNK</sequence>
<dbReference type="Pfam" id="PF20459">
    <property type="entry name" value="DUF6712"/>
    <property type="match status" value="1"/>
</dbReference>
<reference evidence="1 2" key="1">
    <citation type="submission" date="2018-05" db="EMBL/GenBank/DDBJ databases">
        <title>Mucilaginibacter hurinus sp. nov., isolated from briquette warehouse soil.</title>
        <authorList>
            <person name="Choi L."/>
        </authorList>
    </citation>
    <scope>NUCLEOTIDE SEQUENCE [LARGE SCALE GENOMIC DNA]</scope>
    <source>
        <strain evidence="1 2">ZR32</strain>
    </source>
</reference>
<dbReference type="EMBL" id="QGDC01000009">
    <property type="protein sequence ID" value="RCH53949.1"/>
    <property type="molecule type" value="Genomic_DNA"/>
</dbReference>
<dbReference type="Proteomes" id="UP000253209">
    <property type="component" value="Unassembled WGS sequence"/>
</dbReference>
<evidence type="ECO:0000313" key="2">
    <source>
        <dbReference type="Proteomes" id="UP000253209"/>
    </source>
</evidence>
<keyword evidence="2" id="KW-1185">Reference proteome</keyword>